<dbReference type="InterPro" id="IPR041080">
    <property type="entry name" value="YcaO_C"/>
</dbReference>
<dbReference type="Pfam" id="PF18381">
    <property type="entry name" value="YcaO_C"/>
    <property type="match status" value="1"/>
</dbReference>
<dbReference type="Gene3D" id="3.30.1330.230">
    <property type="match status" value="1"/>
</dbReference>
<dbReference type="InterPro" id="IPR003776">
    <property type="entry name" value="YcaO-like_dom"/>
</dbReference>
<dbReference type="PROSITE" id="PS51664">
    <property type="entry name" value="YCAO"/>
    <property type="match status" value="1"/>
</dbReference>
<protein>
    <submittedName>
        <fullName evidence="2">YcaO-like family protein</fullName>
    </submittedName>
</protein>
<reference evidence="2" key="2">
    <citation type="submission" date="2023-03" db="EMBL/GenBank/DDBJ databases">
        <authorList>
            <person name="Zhang Z."/>
        </authorList>
    </citation>
    <scope>NUCLEOTIDE SEQUENCE</scope>
    <source>
        <strain evidence="2">DSA</strain>
    </source>
</reference>
<dbReference type="Gene3D" id="3.30.160.660">
    <property type="match status" value="1"/>
</dbReference>
<name>A0AAW7ZBS1_9FIRM</name>
<comment type="caution">
    <text evidence="2">The sequence shown here is derived from an EMBL/GenBank/DDBJ whole genome shotgun (WGS) entry which is preliminary data.</text>
</comment>
<feature type="domain" description="YcaO" evidence="1">
    <location>
        <begin position="66"/>
        <end position="461"/>
    </location>
</feature>
<accession>A0AAW7ZBS1</accession>
<dbReference type="Gene3D" id="3.30.40.250">
    <property type="match status" value="1"/>
</dbReference>
<reference evidence="2" key="1">
    <citation type="journal article" date="2023" name="J. Hazard. Mater.">
        <title>Anaerobic biodegradation of pyrene and benzo[a]pyrene by a new sulfate-reducing Desulforamulus aquiferis strain DSA.</title>
        <authorList>
            <person name="Zhang Z."/>
            <person name="Sun J."/>
            <person name="Gong X."/>
            <person name="Wang C."/>
            <person name="Wang H."/>
        </authorList>
    </citation>
    <scope>NUCLEOTIDE SEQUENCE</scope>
    <source>
        <strain evidence="2">DSA</strain>
    </source>
</reference>
<dbReference type="AlphaFoldDB" id="A0AAW7ZBS1"/>
<gene>
    <name evidence="2" type="ORF">P6N53_05795</name>
</gene>
<dbReference type="PANTHER" id="PTHR37809:SF1">
    <property type="entry name" value="RIBOSOMAL PROTEIN S12 METHYLTHIOTRANSFERASE ACCESSORY FACTOR YCAO"/>
    <property type="match status" value="1"/>
</dbReference>
<evidence type="ECO:0000259" key="1">
    <source>
        <dbReference type="PROSITE" id="PS51664"/>
    </source>
</evidence>
<dbReference type="PANTHER" id="PTHR37809">
    <property type="entry name" value="RIBOSOMAL PROTEIN S12 METHYLTHIOTRANSFERASE ACCESSORY FACTOR YCAO"/>
    <property type="match status" value="1"/>
</dbReference>
<evidence type="ECO:0000313" key="2">
    <source>
        <dbReference type="EMBL" id="MDO7786733.1"/>
    </source>
</evidence>
<dbReference type="Proteomes" id="UP001172911">
    <property type="component" value="Unassembled WGS sequence"/>
</dbReference>
<evidence type="ECO:0000313" key="3">
    <source>
        <dbReference type="Proteomes" id="UP001172911"/>
    </source>
</evidence>
<dbReference type="NCBIfam" id="TIGR00702">
    <property type="entry name" value="YcaO-type kinase domain"/>
    <property type="match status" value="1"/>
</dbReference>
<dbReference type="RefSeq" id="WP_304541821.1">
    <property type="nucleotide sequence ID" value="NZ_JARPTC010000007.1"/>
</dbReference>
<dbReference type="EMBL" id="JARPTC010000007">
    <property type="protein sequence ID" value="MDO7786733.1"/>
    <property type="molecule type" value="Genomic_DNA"/>
</dbReference>
<sequence length="631" mass="71906">MQKIERRKAYKASDPFSTITRIRNILANCDLFAIEVHYSYPAPGVNCCRVLLGDSDVANLNIGSNGKGLDPRYALASAYGEILERLQNSILFPLRQLKFATKRYLTNAPTMDVFRERLEREDLVLDFHYAPDEVYLDTHSLAEECSDVLSAMLHIKDIASQREYLQGSFGQEAVGCLPYYSVFQSQVRLLPIKLIWNTCGTNGMCAGNTPKEALIQGISEVFERFVIRCIYQQEITPPTIPLECFQNTVILDRLKSLEEATGITATIKDCSLNMGLPVLGLLLVNPKTNRYTFHVGADPSPITALERCLTEIYQGRPQDVEARFHPMPVNFNEKSPDLSWRAAYYETTSSGFGQWPSCIFSETDTYSFTGFSNPISYSDANDLAYLVNKVKELGRDLFIRDVSFLDFPAFQIYIPGMSETDFIFEKTDFPNWMDIVRNHRTLLNLRQATDDCVVNLANAISRTAGLTMPVSFEPRRWFLSNVHPELQQLSKDYLLTMLYLRIGSYNEAANYMDMFMQSEFSHNGPRLYYRALHSYLQAKANDLPEDKIKDMLNDLYGKAMVSRVFDSVGSPEKIFGQELWPSCFDCDICGIRSSCRYLNVLRRVKAIQRIQQANLPDQRSLSDIFGLVDIK</sequence>
<organism evidence="2 3">
    <name type="scientific">Desulforamulus aquiferis</name>
    <dbReference type="NCBI Taxonomy" id="1397668"/>
    <lineage>
        <taxon>Bacteria</taxon>
        <taxon>Bacillati</taxon>
        <taxon>Bacillota</taxon>
        <taxon>Clostridia</taxon>
        <taxon>Eubacteriales</taxon>
        <taxon>Peptococcaceae</taxon>
        <taxon>Desulforamulus</taxon>
    </lineage>
</organism>
<dbReference type="Pfam" id="PF02624">
    <property type="entry name" value="YcaO"/>
    <property type="match status" value="1"/>
</dbReference>
<keyword evidence="3" id="KW-1185">Reference proteome</keyword>
<proteinExistence type="predicted"/>